<evidence type="ECO:0000313" key="3">
    <source>
        <dbReference type="EMBL" id="CAD8995935.1"/>
    </source>
</evidence>
<evidence type="ECO:0000256" key="2">
    <source>
        <dbReference type="SAM" id="Phobius"/>
    </source>
</evidence>
<keyword evidence="1" id="KW-0175">Coiled coil</keyword>
<keyword evidence="2" id="KW-1133">Transmembrane helix</keyword>
<feature type="transmembrane region" description="Helical" evidence="2">
    <location>
        <begin position="32"/>
        <end position="52"/>
    </location>
</feature>
<gene>
    <name evidence="3" type="ORF">EGYM00392_LOCUS6994</name>
</gene>
<keyword evidence="2" id="KW-0812">Transmembrane</keyword>
<accession>A0A7S1HZ41</accession>
<dbReference type="EMBL" id="HBGA01018175">
    <property type="protein sequence ID" value="CAD8995935.1"/>
    <property type="molecule type" value="Transcribed_RNA"/>
</dbReference>
<feature type="coiled-coil region" evidence="1">
    <location>
        <begin position="127"/>
        <end position="157"/>
    </location>
</feature>
<organism evidence="3">
    <name type="scientific">Eutreptiella gymnastica</name>
    <dbReference type="NCBI Taxonomy" id="73025"/>
    <lineage>
        <taxon>Eukaryota</taxon>
        <taxon>Discoba</taxon>
        <taxon>Euglenozoa</taxon>
        <taxon>Euglenida</taxon>
        <taxon>Spirocuta</taxon>
        <taxon>Euglenophyceae</taxon>
        <taxon>Eutreptiales</taxon>
        <taxon>Eutreptiaceae</taxon>
        <taxon>Eutreptiella</taxon>
    </lineage>
</organism>
<proteinExistence type="predicted"/>
<sequence length="178" mass="19538">MPAACAADPLLRLEDGGFHEVVSMPLAKQHSWVWGGLLLMACAAGAVLGASASGALPLMVSTNAYVAPAQRLGMQQSALAASAKDYLDGLDPRKEASAFDPRKAGEEDQRTFNAKMKVEETTYKTRYDTVNESLERLEEANKVLEDLHRQMHDLLKEKGVKIVPSKEEREKAEKEKEP</sequence>
<name>A0A7S1HZ41_9EUGL</name>
<evidence type="ECO:0000256" key="1">
    <source>
        <dbReference type="SAM" id="Coils"/>
    </source>
</evidence>
<keyword evidence="2" id="KW-0472">Membrane</keyword>
<protein>
    <submittedName>
        <fullName evidence="3">Uncharacterized protein</fullName>
    </submittedName>
</protein>
<reference evidence="3" key="1">
    <citation type="submission" date="2021-01" db="EMBL/GenBank/DDBJ databases">
        <authorList>
            <person name="Corre E."/>
            <person name="Pelletier E."/>
            <person name="Niang G."/>
            <person name="Scheremetjew M."/>
            <person name="Finn R."/>
            <person name="Kale V."/>
            <person name="Holt S."/>
            <person name="Cochrane G."/>
            <person name="Meng A."/>
            <person name="Brown T."/>
            <person name="Cohen L."/>
        </authorList>
    </citation>
    <scope>NUCLEOTIDE SEQUENCE</scope>
    <source>
        <strain evidence="3">NIES-381</strain>
    </source>
</reference>
<dbReference type="AlphaFoldDB" id="A0A7S1HZ41"/>